<dbReference type="Pfam" id="PF00690">
    <property type="entry name" value="Cation_ATPase_N"/>
    <property type="match status" value="1"/>
</dbReference>
<dbReference type="InterPro" id="IPR006415">
    <property type="entry name" value="P-type_ATPase_IIIB"/>
</dbReference>
<dbReference type="EC" id="7.2.2.14" evidence="4"/>
<keyword evidence="13" id="KW-1278">Translocase</keyword>
<comment type="similarity">
    <text evidence="3">Belongs to the cation transport ATPase (P-type) (TC 3.A.3) family. Type IIIB subfamily.</text>
</comment>
<evidence type="ECO:0000256" key="8">
    <source>
        <dbReference type="ARBA" id="ARBA00022553"/>
    </source>
</evidence>
<keyword evidence="14 18" id="KW-1133">Transmembrane helix</keyword>
<dbReference type="InterPro" id="IPR059000">
    <property type="entry name" value="ATPase_P-type_domA"/>
</dbReference>
<evidence type="ECO:0000256" key="12">
    <source>
        <dbReference type="ARBA" id="ARBA00022842"/>
    </source>
</evidence>
<evidence type="ECO:0000256" key="11">
    <source>
        <dbReference type="ARBA" id="ARBA00022840"/>
    </source>
</evidence>
<feature type="transmembrane region" description="Helical" evidence="18">
    <location>
        <begin position="800"/>
        <end position="824"/>
    </location>
</feature>
<evidence type="ECO:0000256" key="13">
    <source>
        <dbReference type="ARBA" id="ARBA00022967"/>
    </source>
</evidence>
<evidence type="ECO:0000256" key="3">
    <source>
        <dbReference type="ARBA" id="ARBA00008746"/>
    </source>
</evidence>
<dbReference type="InterPro" id="IPR023298">
    <property type="entry name" value="ATPase_P-typ_TM_dom_sf"/>
</dbReference>
<keyword evidence="9 18" id="KW-0812">Transmembrane</keyword>
<evidence type="ECO:0000256" key="10">
    <source>
        <dbReference type="ARBA" id="ARBA00022741"/>
    </source>
</evidence>
<dbReference type="InterPro" id="IPR023299">
    <property type="entry name" value="ATPase_P-typ_cyto_dom_N"/>
</dbReference>
<dbReference type="Pfam" id="PF00689">
    <property type="entry name" value="Cation_ATPase_C"/>
    <property type="match status" value="1"/>
</dbReference>
<feature type="transmembrane region" description="Helical" evidence="18">
    <location>
        <begin position="69"/>
        <end position="84"/>
    </location>
</feature>
<keyword evidence="7" id="KW-0997">Cell inner membrane</keyword>
<feature type="transmembrane region" description="Helical" evidence="18">
    <location>
        <begin position="836"/>
        <end position="854"/>
    </location>
</feature>
<dbReference type="PANTHER" id="PTHR42861">
    <property type="entry name" value="CALCIUM-TRANSPORTING ATPASE"/>
    <property type="match status" value="1"/>
</dbReference>
<feature type="transmembrane region" description="Helical" evidence="18">
    <location>
        <begin position="90"/>
        <end position="106"/>
    </location>
</feature>
<feature type="transmembrane region" description="Helical" evidence="18">
    <location>
        <begin position="259"/>
        <end position="278"/>
    </location>
</feature>
<feature type="domain" description="Cation-transporting P-type ATPase N-terminal" evidence="19">
    <location>
        <begin position="13"/>
        <end position="86"/>
    </location>
</feature>
<feature type="transmembrane region" description="Helical" evidence="18">
    <location>
        <begin position="767"/>
        <end position="788"/>
    </location>
</feature>
<dbReference type="Pfam" id="PF13246">
    <property type="entry name" value="Cation_ATPase"/>
    <property type="match status" value="1"/>
</dbReference>
<comment type="catalytic activity">
    <reaction evidence="17">
        <text>Mg(2+)(out) + ATP + H2O = Mg(2+)(in) + ADP + phosphate + H(+)</text>
        <dbReference type="Rhea" id="RHEA:10260"/>
        <dbReference type="ChEBI" id="CHEBI:15377"/>
        <dbReference type="ChEBI" id="CHEBI:15378"/>
        <dbReference type="ChEBI" id="CHEBI:18420"/>
        <dbReference type="ChEBI" id="CHEBI:30616"/>
        <dbReference type="ChEBI" id="CHEBI:43474"/>
        <dbReference type="ChEBI" id="CHEBI:456216"/>
        <dbReference type="EC" id="7.2.2.14"/>
    </reaction>
</comment>
<comment type="caution">
    <text evidence="20">The sequence shown here is derived from an EMBL/GenBank/DDBJ whole genome shotgun (WGS) entry which is preliminary data.</text>
</comment>
<dbReference type="Gene3D" id="2.70.150.10">
    <property type="entry name" value="Calcium-transporting ATPase, cytoplasmic transduction domain A"/>
    <property type="match status" value="1"/>
</dbReference>
<dbReference type="EMBL" id="NGKA01000025">
    <property type="protein sequence ID" value="RSU09143.1"/>
    <property type="molecule type" value="Genomic_DNA"/>
</dbReference>
<dbReference type="NCBIfam" id="TIGR01494">
    <property type="entry name" value="ATPase_P-type"/>
    <property type="match status" value="2"/>
</dbReference>
<evidence type="ECO:0000256" key="7">
    <source>
        <dbReference type="ARBA" id="ARBA00022519"/>
    </source>
</evidence>
<dbReference type="Proteomes" id="UP000287605">
    <property type="component" value="Unassembled WGS sequence"/>
</dbReference>
<comment type="function">
    <text evidence="1">Mediates magnesium influx to the cytosol.</text>
</comment>
<dbReference type="PROSITE" id="PS00154">
    <property type="entry name" value="ATPASE_E1_E2"/>
    <property type="match status" value="1"/>
</dbReference>
<name>A0A430AMG2_9ENTE</name>
<sequence>MNKKVASQYDFHKLVKLSKRELMMTFRSSENGLSKADADTRLEEYGPNIVATEQPVPLWKLLINATKDPFVYVLILLLVISALTKDYDAVIIMGIMIFASVFIQFVQDVRAQKASFELKEMIENTCAVTREGETYEIPMDEVVPGDIVRLATGDMIPADGKLIWANDLFVNQSSLTGESLPVEKYALVDEKKRAVIQENQTVLEMSDLVFMGTDVLSGEGIVLIMQTGGNTFFGDIAKTASSTRESSAFEKGITQVSKLLLRLVAVFFIVVLLLNGLLKGDWSQAFFFAIAVAVGLTPEMLPMIVTSNLAKGALALSKKEIIVKELNAIQNLGGMDVLCTDKTGTITEDKVVLVEYVNPEGKADESVLDAAYINSFYQTGWKNLIDYAVISYYDKNRPKKENDDFTKVDELPFDFSRRRLSVIVERDNEHLMVTKGALEEMEDVYTHVEIGGEVVPLTEELQQGMREVSYHMNQRGMRTIAVAYQKNIHKSPVYSVADESNMILIGFVGFLDPAKKSAGPAIDSFHNHGVNVKVLTGDNAIVAKTVCEEVGITVDEYLNGAEIEEMSDAQLKEKVSEINLFAKLSPMQKSRIIQSLQENGHTVGFMGDGINDAPALRRADVGISVDTAADITKDASSIILLQKSLTVLAEGAIEGRKVFSNMMKYIRITISSNFGNVFSILVASIFLPFLPMLSLQLLVQNLVYDLAQLTTPWDHVDEVELEKPITWNLKSLVRFMLILGPVSSIFDILTFALMWTVFGANTVAQQGLFQAGWFVVGLFTQIFVVHILRTSKLSFIQSRASMALTIASVLACGTGLLIVGTSLNQYFDFLSLPSNYWPWLVVIVLGYILTTEIMKKIYIKVNNGWL</sequence>
<dbReference type="InterPro" id="IPR018303">
    <property type="entry name" value="ATPase_P-typ_P_site"/>
</dbReference>
<keyword evidence="8" id="KW-0597">Phosphoprotein</keyword>
<evidence type="ECO:0000256" key="15">
    <source>
        <dbReference type="ARBA" id="ARBA00023136"/>
    </source>
</evidence>
<dbReference type="SFLD" id="SFLDF00027">
    <property type="entry name" value="p-type_atpase"/>
    <property type="match status" value="1"/>
</dbReference>
<dbReference type="SUPFAM" id="SSF56784">
    <property type="entry name" value="HAD-like"/>
    <property type="match status" value="1"/>
</dbReference>
<comment type="subcellular location">
    <subcellularLocation>
        <location evidence="2">Cell inner membrane</location>
        <topology evidence="2">Multi-pass membrane protein</topology>
    </subcellularLocation>
</comment>
<evidence type="ECO:0000313" key="21">
    <source>
        <dbReference type="Proteomes" id="UP000287605"/>
    </source>
</evidence>
<feature type="transmembrane region" description="Helical" evidence="18">
    <location>
        <begin position="732"/>
        <end position="755"/>
    </location>
</feature>
<dbReference type="PRINTS" id="PR01836">
    <property type="entry name" value="MGATPASE"/>
</dbReference>
<evidence type="ECO:0000256" key="18">
    <source>
        <dbReference type="SAM" id="Phobius"/>
    </source>
</evidence>
<dbReference type="InterPro" id="IPR036412">
    <property type="entry name" value="HAD-like_sf"/>
</dbReference>
<dbReference type="Gene3D" id="1.20.1110.10">
    <property type="entry name" value="Calcium-transporting ATPase, transmembrane domain"/>
    <property type="match status" value="1"/>
</dbReference>
<evidence type="ECO:0000256" key="9">
    <source>
        <dbReference type="ARBA" id="ARBA00022692"/>
    </source>
</evidence>
<evidence type="ECO:0000256" key="4">
    <source>
        <dbReference type="ARBA" id="ARBA00012786"/>
    </source>
</evidence>
<dbReference type="InterPro" id="IPR044492">
    <property type="entry name" value="P_typ_ATPase_HD_dom"/>
</dbReference>
<evidence type="ECO:0000259" key="19">
    <source>
        <dbReference type="SMART" id="SM00831"/>
    </source>
</evidence>
<keyword evidence="12" id="KW-0460">Magnesium</keyword>
<dbReference type="GO" id="GO:0016887">
    <property type="term" value="F:ATP hydrolysis activity"/>
    <property type="evidence" value="ECO:0007669"/>
    <property type="project" value="InterPro"/>
</dbReference>
<dbReference type="SMART" id="SM00831">
    <property type="entry name" value="Cation_ATPase_N"/>
    <property type="match status" value="1"/>
</dbReference>
<dbReference type="InterPro" id="IPR006068">
    <property type="entry name" value="ATPase_P-typ_cation-transptr_C"/>
</dbReference>
<gene>
    <name evidence="20" type="ORF">CBF29_12195</name>
</gene>
<dbReference type="InterPro" id="IPR008250">
    <property type="entry name" value="ATPase_P-typ_transduc_dom_A_sf"/>
</dbReference>
<evidence type="ECO:0000256" key="14">
    <source>
        <dbReference type="ARBA" id="ARBA00022989"/>
    </source>
</evidence>
<dbReference type="SFLD" id="SFLDG00002">
    <property type="entry name" value="C1.7:_P-type_atpase_like"/>
    <property type="match status" value="1"/>
</dbReference>
<keyword evidence="21" id="KW-1185">Reference proteome</keyword>
<dbReference type="NCBIfam" id="NF011702">
    <property type="entry name" value="PRK15122.1"/>
    <property type="match status" value="1"/>
</dbReference>
<dbReference type="SUPFAM" id="SSF81653">
    <property type="entry name" value="Calcium ATPase, transduction domain A"/>
    <property type="match status" value="1"/>
</dbReference>
<keyword evidence="11" id="KW-0067">ATP-binding</keyword>
<evidence type="ECO:0000256" key="2">
    <source>
        <dbReference type="ARBA" id="ARBA00004429"/>
    </source>
</evidence>
<dbReference type="Pfam" id="PF00122">
    <property type="entry name" value="E1-E2_ATPase"/>
    <property type="match status" value="1"/>
</dbReference>
<reference evidence="20 21" key="1">
    <citation type="submission" date="2017-05" db="EMBL/GenBank/DDBJ databases">
        <title>Vagococcus spp. assemblies.</title>
        <authorList>
            <person name="Gulvik C.A."/>
        </authorList>
    </citation>
    <scope>NUCLEOTIDE SEQUENCE [LARGE SCALE GENOMIC DNA]</scope>
    <source>
        <strain evidence="20 21">CCUG 51432</strain>
    </source>
</reference>
<evidence type="ECO:0000256" key="16">
    <source>
        <dbReference type="ARBA" id="ARBA00029806"/>
    </source>
</evidence>
<dbReference type="Gene3D" id="3.40.1110.10">
    <property type="entry name" value="Calcium-transporting ATPase, cytoplasmic domain N"/>
    <property type="match status" value="1"/>
</dbReference>
<keyword evidence="6" id="KW-1003">Cell membrane</keyword>
<accession>A0A430AMG2</accession>
<dbReference type="GO" id="GO:0005886">
    <property type="term" value="C:plasma membrane"/>
    <property type="evidence" value="ECO:0007669"/>
    <property type="project" value="UniProtKB-SubCell"/>
</dbReference>
<organism evidence="20 21">
    <name type="scientific">Vagococcus elongatus</name>
    <dbReference type="NCBI Taxonomy" id="180344"/>
    <lineage>
        <taxon>Bacteria</taxon>
        <taxon>Bacillati</taxon>
        <taxon>Bacillota</taxon>
        <taxon>Bacilli</taxon>
        <taxon>Lactobacillales</taxon>
        <taxon>Enterococcaceae</taxon>
        <taxon>Vagococcus</taxon>
    </lineage>
</organism>
<dbReference type="GO" id="GO:0005524">
    <property type="term" value="F:ATP binding"/>
    <property type="evidence" value="ECO:0007669"/>
    <property type="project" value="UniProtKB-KW"/>
</dbReference>
<dbReference type="InterPro" id="IPR023214">
    <property type="entry name" value="HAD_sf"/>
</dbReference>
<evidence type="ECO:0000313" key="20">
    <source>
        <dbReference type="EMBL" id="RSU09143.1"/>
    </source>
</evidence>
<evidence type="ECO:0000256" key="6">
    <source>
        <dbReference type="ARBA" id="ARBA00022475"/>
    </source>
</evidence>
<dbReference type="AlphaFoldDB" id="A0A430AMG2"/>
<keyword evidence="10" id="KW-0547">Nucleotide-binding</keyword>
<dbReference type="InterPro" id="IPR004014">
    <property type="entry name" value="ATPase_P-typ_cation-transptr_N"/>
</dbReference>
<dbReference type="SUPFAM" id="SSF81665">
    <property type="entry name" value="Calcium ATPase, transmembrane domain M"/>
    <property type="match status" value="1"/>
</dbReference>
<proteinExistence type="inferred from homology"/>
<dbReference type="InterPro" id="IPR001757">
    <property type="entry name" value="P_typ_ATPase"/>
</dbReference>
<dbReference type="GO" id="GO:0015444">
    <property type="term" value="F:P-type magnesium transporter activity"/>
    <property type="evidence" value="ECO:0007669"/>
    <property type="project" value="UniProtKB-EC"/>
</dbReference>
<evidence type="ECO:0000256" key="1">
    <source>
        <dbReference type="ARBA" id="ARBA00003954"/>
    </source>
</evidence>
<dbReference type="NCBIfam" id="TIGR01524">
    <property type="entry name" value="ATPase-IIIB_Mg"/>
    <property type="match status" value="1"/>
</dbReference>
<protein>
    <recommendedName>
        <fullName evidence="5">Magnesium-transporting ATPase, P-type 1</fullName>
        <ecNumber evidence="4">7.2.2.14</ecNumber>
    </recommendedName>
    <alternativeName>
        <fullName evidence="16">Mg(2+) transport ATPase, P-type 1</fullName>
    </alternativeName>
</protein>
<dbReference type="Gene3D" id="3.40.50.1000">
    <property type="entry name" value="HAD superfamily/HAD-like"/>
    <property type="match status" value="1"/>
</dbReference>
<keyword evidence="15 18" id="KW-0472">Membrane</keyword>
<dbReference type="CDD" id="cd02077">
    <property type="entry name" value="P-type_ATPase_Mg"/>
    <property type="match status" value="1"/>
</dbReference>
<evidence type="ECO:0000256" key="5">
    <source>
        <dbReference type="ARBA" id="ARBA00013555"/>
    </source>
</evidence>
<evidence type="ECO:0000256" key="17">
    <source>
        <dbReference type="ARBA" id="ARBA00047295"/>
    </source>
</evidence>
<dbReference type="SFLD" id="SFLDS00003">
    <property type="entry name" value="Haloacid_Dehalogenase"/>
    <property type="match status" value="1"/>
</dbReference>